<dbReference type="PANTHER" id="PTHR45962:SF1">
    <property type="entry name" value="N-FATTY-ACYL-AMINO ACID SYNTHASE_HYDROLASE PM20D1"/>
    <property type="match status" value="1"/>
</dbReference>
<accession>A0A6G9Y2I1</accession>
<evidence type="ECO:0000313" key="7">
    <source>
        <dbReference type="EMBL" id="QIS07402.1"/>
    </source>
</evidence>
<evidence type="ECO:0000256" key="5">
    <source>
        <dbReference type="ARBA" id="ARBA00022833"/>
    </source>
</evidence>
<evidence type="ECO:0000256" key="4">
    <source>
        <dbReference type="ARBA" id="ARBA00022801"/>
    </source>
</evidence>
<dbReference type="InterPro" id="IPR001261">
    <property type="entry name" value="ArgE/DapE_CS"/>
</dbReference>
<feature type="domain" description="Peptidase M20 dimerisation" evidence="6">
    <location>
        <begin position="225"/>
        <end position="369"/>
    </location>
</feature>
<protein>
    <submittedName>
        <fullName evidence="7">M20/M25/M40 family metallo-hydrolase</fullName>
    </submittedName>
</protein>
<keyword evidence="4 7" id="KW-0378">Hydrolase</keyword>
<comment type="similarity">
    <text evidence="1">Belongs to the peptidase M20A family.</text>
</comment>
<dbReference type="GO" id="GO:0046872">
    <property type="term" value="F:metal ion binding"/>
    <property type="evidence" value="ECO:0007669"/>
    <property type="project" value="UniProtKB-KW"/>
</dbReference>
<evidence type="ECO:0000256" key="2">
    <source>
        <dbReference type="ARBA" id="ARBA00022670"/>
    </source>
</evidence>
<dbReference type="SUPFAM" id="SSF55031">
    <property type="entry name" value="Bacterial exopeptidase dimerisation domain"/>
    <property type="match status" value="1"/>
</dbReference>
<dbReference type="InterPro" id="IPR036264">
    <property type="entry name" value="Bact_exopeptidase_dim_dom"/>
</dbReference>
<dbReference type="SUPFAM" id="SSF53187">
    <property type="entry name" value="Zn-dependent exopeptidases"/>
    <property type="match status" value="1"/>
</dbReference>
<dbReference type="NCBIfam" id="NF006596">
    <property type="entry name" value="PRK09133.1"/>
    <property type="match status" value="1"/>
</dbReference>
<dbReference type="Gene3D" id="3.30.70.360">
    <property type="match status" value="1"/>
</dbReference>
<evidence type="ECO:0000259" key="6">
    <source>
        <dbReference type="Pfam" id="PF07687"/>
    </source>
</evidence>
<evidence type="ECO:0000313" key="8">
    <source>
        <dbReference type="Proteomes" id="UP000501705"/>
    </source>
</evidence>
<dbReference type="PROSITE" id="PS00758">
    <property type="entry name" value="ARGE_DAPE_CPG2_1"/>
    <property type="match status" value="1"/>
</dbReference>
<dbReference type="EMBL" id="CP046171">
    <property type="protein sequence ID" value="QIS07402.1"/>
    <property type="molecule type" value="Genomic_DNA"/>
</dbReference>
<dbReference type="Gene3D" id="1.10.150.900">
    <property type="match status" value="1"/>
</dbReference>
<dbReference type="GO" id="GO:0006508">
    <property type="term" value="P:proteolysis"/>
    <property type="evidence" value="ECO:0007669"/>
    <property type="project" value="UniProtKB-KW"/>
</dbReference>
<keyword evidence="3" id="KW-0479">Metal-binding</keyword>
<keyword evidence="5" id="KW-0862">Zinc</keyword>
<organism evidence="7 8">
    <name type="scientific">Nocardia brasiliensis</name>
    <dbReference type="NCBI Taxonomy" id="37326"/>
    <lineage>
        <taxon>Bacteria</taxon>
        <taxon>Bacillati</taxon>
        <taxon>Actinomycetota</taxon>
        <taxon>Actinomycetes</taxon>
        <taxon>Mycobacteriales</taxon>
        <taxon>Nocardiaceae</taxon>
        <taxon>Nocardia</taxon>
    </lineage>
</organism>
<evidence type="ECO:0000256" key="1">
    <source>
        <dbReference type="ARBA" id="ARBA00006247"/>
    </source>
</evidence>
<name>A0A6G9Y2I1_NOCBR</name>
<sequence>MAALGLIAALTATACSSDSDSAAKNDTNTSSSAAAQDNTKLFHEIYKQLVETDTSHSTGSTTVAANAVRQRLLDAGFAESDIQIFEPVARKGNLVLRFTGTGQRKPLLLLGHLDVVEAKREDGWTTDPYKLTEVDGFYAARGSIDDKAMVSALVSSLVQLKREGFRPNRDIVLALTADEEAGKDNGAKWLMENKADLMSAEYGINEGGRALLVDGKPALQGVQVAEKTYVTYQVEAKENGGHSSVPTPDNAIYTLSTALNRLAAYRFPASLSDATKDNFGALAATRGGPEADDMRAVAAGNASPEAIERLSALPEYNAQLRTTCVATMLNAGEAENALPQKAKATVNCRILPQDNPDDVDKQLRAAFADGGKLTITRDLDPAGGISPINGDVLNAITSLTKELFPTAAVSSLMSTGATDSKYARSKGIPMYGVSGLFMVAADAGRIHGVNERAPIAGLEASREFLYRLVKQLAQ</sequence>
<dbReference type="InterPro" id="IPR002933">
    <property type="entry name" value="Peptidase_M20"/>
</dbReference>
<dbReference type="InterPro" id="IPR011650">
    <property type="entry name" value="Peptidase_M20_dimer"/>
</dbReference>
<proteinExistence type="inferred from homology"/>
<gene>
    <name evidence="7" type="ORF">F5X71_13570</name>
</gene>
<reference evidence="7 8" key="1">
    <citation type="journal article" date="2019" name="ACS Chem. Biol.">
        <title>Identification and Mobilization of a Cryptic Antibiotic Biosynthesis Gene Locus from a Human-Pathogenic Nocardia Isolate.</title>
        <authorList>
            <person name="Herisse M."/>
            <person name="Ishida K."/>
            <person name="Porter J.L."/>
            <person name="Howden B."/>
            <person name="Hertweck C."/>
            <person name="Stinear T.P."/>
            <person name="Pidot S.J."/>
        </authorList>
    </citation>
    <scope>NUCLEOTIDE SEQUENCE [LARGE SCALE GENOMIC DNA]</scope>
    <source>
        <strain evidence="7 8">AUSMDU00024985</strain>
    </source>
</reference>
<dbReference type="InterPro" id="IPR047177">
    <property type="entry name" value="Pept_M20A"/>
</dbReference>
<keyword evidence="2" id="KW-0645">Protease</keyword>
<dbReference type="Gene3D" id="3.40.630.10">
    <property type="entry name" value="Zn peptidases"/>
    <property type="match status" value="1"/>
</dbReference>
<dbReference type="Proteomes" id="UP000501705">
    <property type="component" value="Chromosome"/>
</dbReference>
<dbReference type="Pfam" id="PF07687">
    <property type="entry name" value="M20_dimer"/>
    <property type="match status" value="1"/>
</dbReference>
<evidence type="ECO:0000256" key="3">
    <source>
        <dbReference type="ARBA" id="ARBA00022723"/>
    </source>
</evidence>
<dbReference type="AlphaFoldDB" id="A0A6G9Y2I1"/>
<dbReference type="PROSITE" id="PS00759">
    <property type="entry name" value="ARGE_DAPE_CPG2_2"/>
    <property type="match status" value="1"/>
</dbReference>
<dbReference type="GO" id="GO:0008233">
    <property type="term" value="F:peptidase activity"/>
    <property type="evidence" value="ECO:0007669"/>
    <property type="project" value="UniProtKB-KW"/>
</dbReference>
<dbReference type="Pfam" id="PF01546">
    <property type="entry name" value="Peptidase_M20"/>
    <property type="match status" value="1"/>
</dbReference>
<dbReference type="PANTHER" id="PTHR45962">
    <property type="entry name" value="N-FATTY-ACYL-AMINO ACID SYNTHASE/HYDROLASE PM20D1"/>
    <property type="match status" value="1"/>
</dbReference>